<sequence>MKYQVLQMRKRAYSLGLLILHLRVLPFVDSTYGNEWPAIPSPPELRFAARVTGRVRQPEFTPEETEQRPLTIEPRGPVQGIQSEAGFPRGCASTATWELEEAGRYTSFLEAFRVESKQLLVLEDVKLEKMREW</sequence>
<proteinExistence type="predicted"/>
<feature type="chain" id="PRO_5040147723" evidence="2">
    <location>
        <begin position="31"/>
        <end position="133"/>
    </location>
</feature>
<reference evidence="3" key="1">
    <citation type="journal article" date="2020" name="New Phytol.">
        <title>Comparative genomics reveals dynamic genome evolution in host specialist ectomycorrhizal fungi.</title>
        <authorList>
            <person name="Lofgren L.A."/>
            <person name="Nguyen N.H."/>
            <person name="Vilgalys R."/>
            <person name="Ruytinx J."/>
            <person name="Liao H.L."/>
            <person name="Branco S."/>
            <person name="Kuo A."/>
            <person name="LaButti K."/>
            <person name="Lipzen A."/>
            <person name="Andreopoulos W."/>
            <person name="Pangilinan J."/>
            <person name="Riley R."/>
            <person name="Hundley H."/>
            <person name="Na H."/>
            <person name="Barry K."/>
            <person name="Grigoriev I.V."/>
            <person name="Stajich J.E."/>
            <person name="Kennedy P.G."/>
        </authorList>
    </citation>
    <scope>NUCLEOTIDE SEQUENCE</scope>
    <source>
        <strain evidence="3">S12</strain>
    </source>
</reference>
<comment type="caution">
    <text evidence="3">The sequence shown here is derived from an EMBL/GenBank/DDBJ whole genome shotgun (WGS) entry which is preliminary data.</text>
</comment>
<keyword evidence="4" id="KW-1185">Reference proteome</keyword>
<dbReference type="EMBL" id="JABBWE010000011">
    <property type="protein sequence ID" value="KAG1799326.1"/>
    <property type="molecule type" value="Genomic_DNA"/>
</dbReference>
<name>A0A9P7DNU3_9AGAM</name>
<evidence type="ECO:0000256" key="2">
    <source>
        <dbReference type="SAM" id="SignalP"/>
    </source>
</evidence>
<dbReference type="Proteomes" id="UP000719766">
    <property type="component" value="Unassembled WGS sequence"/>
</dbReference>
<dbReference type="OrthoDB" id="2666961at2759"/>
<gene>
    <name evidence="3" type="ORF">HD556DRAFT_122209</name>
</gene>
<feature type="region of interest" description="Disordered" evidence="1">
    <location>
        <begin position="56"/>
        <end position="87"/>
    </location>
</feature>
<evidence type="ECO:0000256" key="1">
    <source>
        <dbReference type="SAM" id="MobiDB-lite"/>
    </source>
</evidence>
<protein>
    <submittedName>
        <fullName evidence="3">Uncharacterized protein</fullName>
    </submittedName>
</protein>
<evidence type="ECO:0000313" key="3">
    <source>
        <dbReference type="EMBL" id="KAG1799326.1"/>
    </source>
</evidence>
<dbReference type="GeneID" id="64590592"/>
<keyword evidence="2" id="KW-0732">Signal</keyword>
<dbReference type="RefSeq" id="XP_041163725.1">
    <property type="nucleotide sequence ID" value="XM_041296828.1"/>
</dbReference>
<evidence type="ECO:0000313" key="4">
    <source>
        <dbReference type="Proteomes" id="UP000719766"/>
    </source>
</evidence>
<accession>A0A9P7DNU3</accession>
<feature type="signal peptide" evidence="2">
    <location>
        <begin position="1"/>
        <end position="30"/>
    </location>
</feature>
<organism evidence="3 4">
    <name type="scientific">Suillus plorans</name>
    <dbReference type="NCBI Taxonomy" id="116603"/>
    <lineage>
        <taxon>Eukaryota</taxon>
        <taxon>Fungi</taxon>
        <taxon>Dikarya</taxon>
        <taxon>Basidiomycota</taxon>
        <taxon>Agaricomycotina</taxon>
        <taxon>Agaricomycetes</taxon>
        <taxon>Agaricomycetidae</taxon>
        <taxon>Boletales</taxon>
        <taxon>Suillineae</taxon>
        <taxon>Suillaceae</taxon>
        <taxon>Suillus</taxon>
    </lineage>
</organism>
<dbReference type="AlphaFoldDB" id="A0A9P7DNU3"/>